<dbReference type="SUPFAM" id="SSF52540">
    <property type="entry name" value="P-loop containing nucleoside triphosphate hydrolases"/>
    <property type="match status" value="1"/>
</dbReference>
<dbReference type="Gene3D" id="2.40.50.100">
    <property type="match status" value="1"/>
</dbReference>
<comment type="function">
    <text evidence="9">Part of the ABC transporter complex LpqY-SugA-SugB-SugC, which is highly specific for uptake of trehalose. Involved in the recycling of extracellular trehalose released from trehalose-containing molecules synthesized by M.tuberculosis. Trehalose uptake is essential for virulence. Responsible for energy coupling to the transport system.</text>
</comment>
<comment type="subunit">
    <text evidence="10">Monomer. Homodimerizes in the presence of ATP. The complex is composed of two ATP-binding proteins (SugC), two transmembrane proteins (SugA and SugB) and a solute-binding protein (LpqY).</text>
</comment>
<dbReference type="GO" id="GO:0140359">
    <property type="term" value="F:ABC-type transporter activity"/>
    <property type="evidence" value="ECO:0007669"/>
    <property type="project" value="UniProtKB-ARBA"/>
</dbReference>
<dbReference type="RefSeq" id="WP_066563561.1">
    <property type="nucleotide sequence ID" value="NZ_CP015622.1"/>
</dbReference>
<evidence type="ECO:0000256" key="8">
    <source>
        <dbReference type="ARBA" id="ARBA00050305"/>
    </source>
</evidence>
<proteinExistence type="predicted"/>
<evidence type="ECO:0000256" key="1">
    <source>
        <dbReference type="ARBA" id="ARBA00004515"/>
    </source>
</evidence>
<dbReference type="SUPFAM" id="SSF50331">
    <property type="entry name" value="MOP-like"/>
    <property type="match status" value="1"/>
</dbReference>
<dbReference type="Pfam" id="PF00005">
    <property type="entry name" value="ABC_tran"/>
    <property type="match status" value="1"/>
</dbReference>
<name>A0A172QQI3_9CORY</name>
<dbReference type="PANTHER" id="PTHR43875:SF15">
    <property type="entry name" value="TREHALOSE IMPORT ATP-BINDING PROTEIN SUGC"/>
    <property type="match status" value="1"/>
</dbReference>
<dbReference type="InterPro" id="IPR008995">
    <property type="entry name" value="Mo/tungstate-bd_C_term_dom"/>
</dbReference>
<reference evidence="15 16" key="1">
    <citation type="submission" date="2016-05" db="EMBL/GenBank/DDBJ databases">
        <title>Complete genome sequence of Corynebacterium crudilactis, a new Corynebacterium species isolated from raw cow's milk.</title>
        <authorList>
            <person name="Christian R."/>
            <person name="Zimmermann J."/>
            <person name="Lipski A."/>
            <person name="Kalinowski J."/>
        </authorList>
    </citation>
    <scope>NUCLEOTIDE SEQUENCE [LARGE SCALE GENOMIC DNA]</scope>
    <source>
        <strain evidence="15 16">JZ16</strain>
    </source>
</reference>
<dbReference type="InterPro" id="IPR012340">
    <property type="entry name" value="NA-bd_OB-fold"/>
</dbReference>
<dbReference type="STRING" id="1652495.ccrud_00910"/>
<keyword evidence="6" id="KW-1278">Translocase</keyword>
<keyword evidence="7" id="KW-0472">Membrane</keyword>
<evidence type="ECO:0000256" key="10">
    <source>
        <dbReference type="ARBA" id="ARBA00063658"/>
    </source>
</evidence>
<evidence type="ECO:0000256" key="5">
    <source>
        <dbReference type="ARBA" id="ARBA00022840"/>
    </source>
</evidence>
<dbReference type="InterPro" id="IPR013611">
    <property type="entry name" value="Transp-assoc_OB_typ2"/>
</dbReference>
<evidence type="ECO:0000256" key="11">
    <source>
        <dbReference type="ARBA" id="ARBA00072105"/>
    </source>
</evidence>
<dbReference type="SMART" id="SM00382">
    <property type="entry name" value="AAA"/>
    <property type="match status" value="1"/>
</dbReference>
<dbReference type="Gene3D" id="2.40.50.140">
    <property type="entry name" value="Nucleic acid-binding proteins"/>
    <property type="match status" value="1"/>
</dbReference>
<comment type="catalytic activity">
    <reaction evidence="8">
        <text>alpha,alpha-trehalose(out) + ATP + H2O = alpha,alpha-trehalose(in) + ADP + phosphate + H(+)</text>
        <dbReference type="Rhea" id="RHEA:75203"/>
        <dbReference type="ChEBI" id="CHEBI:15377"/>
        <dbReference type="ChEBI" id="CHEBI:15378"/>
        <dbReference type="ChEBI" id="CHEBI:16551"/>
        <dbReference type="ChEBI" id="CHEBI:30616"/>
        <dbReference type="ChEBI" id="CHEBI:43474"/>
        <dbReference type="ChEBI" id="CHEBI:456216"/>
    </reaction>
</comment>
<comment type="subcellular location">
    <subcellularLocation>
        <location evidence="1">Cell inner membrane</location>
        <topology evidence="1">Peripheral membrane protein</topology>
        <orientation evidence="1">Cytoplasmic side</orientation>
    </subcellularLocation>
</comment>
<dbReference type="Pfam" id="PF08402">
    <property type="entry name" value="TOBE_2"/>
    <property type="match status" value="1"/>
</dbReference>
<dbReference type="KEGG" id="ccjz:ccrud_00910"/>
<evidence type="ECO:0000259" key="14">
    <source>
        <dbReference type="PROSITE" id="PS50893"/>
    </source>
</evidence>
<keyword evidence="4" id="KW-0547">Nucleotide-binding</keyword>
<dbReference type="InterPro" id="IPR047641">
    <property type="entry name" value="ABC_transpr_MalK/UgpC-like"/>
</dbReference>
<dbReference type="EMBL" id="CP015622">
    <property type="protein sequence ID" value="ANE02922.1"/>
    <property type="molecule type" value="Genomic_DNA"/>
</dbReference>
<evidence type="ECO:0000313" key="15">
    <source>
        <dbReference type="EMBL" id="ANE02922.1"/>
    </source>
</evidence>
<sequence length="366" mass="40106">MPTIELSRLTRTYQRGQPPAVDGIDLRIEDTELLCLLGPSGCGKTTTLRMLAGLESVTSGSITVGDQVWDDSDKGITMPANRRQAPLVFQSYALWPHLSVADNVAFGLKTAGVPAAERGTRVREVLKTLSINQYADRFPSDLSGGQQQRVALARALALRPEVMLLDEPLSNLDSQLRLRMRAELLDLHKESGTTMVMVTHDQWEAMTLSTRIAVMNNGHIAQVGTPQEIYTNPQTKFIAQFIGNPPINMVELHGNGPLMARLRAYLETRWGHEVLNQVSSVGIRPEDIRLGTQPLPGSLEIEASVVSVAPTGGSWIVETQLGRGVENRLLSSALHAPDARAHEQVSLTIEDSHMLLFNSNDNRITA</sequence>
<organism evidence="15 16">
    <name type="scientific">Corynebacterium crudilactis</name>
    <dbReference type="NCBI Taxonomy" id="1652495"/>
    <lineage>
        <taxon>Bacteria</taxon>
        <taxon>Bacillati</taxon>
        <taxon>Actinomycetota</taxon>
        <taxon>Actinomycetes</taxon>
        <taxon>Mycobacteriales</taxon>
        <taxon>Corynebacteriaceae</taxon>
        <taxon>Corynebacterium</taxon>
    </lineage>
</organism>
<evidence type="ECO:0000256" key="3">
    <source>
        <dbReference type="ARBA" id="ARBA00022475"/>
    </source>
</evidence>
<dbReference type="GO" id="GO:0055052">
    <property type="term" value="C:ATP-binding cassette (ABC) transporter complex, substrate-binding subunit-containing"/>
    <property type="evidence" value="ECO:0007669"/>
    <property type="project" value="TreeGrafter"/>
</dbReference>
<dbReference type="PROSITE" id="PS50893">
    <property type="entry name" value="ABC_TRANSPORTER_2"/>
    <property type="match status" value="1"/>
</dbReference>
<evidence type="ECO:0000313" key="16">
    <source>
        <dbReference type="Proteomes" id="UP000076929"/>
    </source>
</evidence>
<keyword evidence="2" id="KW-0813">Transport</keyword>
<dbReference type="AlphaFoldDB" id="A0A172QQI3"/>
<evidence type="ECO:0000256" key="7">
    <source>
        <dbReference type="ARBA" id="ARBA00023136"/>
    </source>
</evidence>
<accession>A0A172QQI3</accession>
<dbReference type="PANTHER" id="PTHR43875">
    <property type="entry name" value="MALTODEXTRIN IMPORT ATP-BINDING PROTEIN MSMX"/>
    <property type="match status" value="1"/>
</dbReference>
<keyword evidence="5 15" id="KW-0067">ATP-binding</keyword>
<gene>
    <name evidence="15" type="ORF">ccrud_00910</name>
</gene>
<protein>
    <recommendedName>
        <fullName evidence="11">Trehalose import ATP-binding protein SugC</fullName>
    </recommendedName>
    <alternativeName>
        <fullName evidence="13">Nucleotide-binding domain of SugABC transporter</fullName>
    </alternativeName>
    <alternativeName>
        <fullName evidence="12">SugABC transporter ATPase SugC</fullName>
    </alternativeName>
</protein>
<evidence type="ECO:0000256" key="4">
    <source>
        <dbReference type="ARBA" id="ARBA00022741"/>
    </source>
</evidence>
<dbReference type="InterPro" id="IPR003439">
    <property type="entry name" value="ABC_transporter-like_ATP-bd"/>
</dbReference>
<evidence type="ECO:0000256" key="9">
    <source>
        <dbReference type="ARBA" id="ARBA00056091"/>
    </source>
</evidence>
<keyword evidence="3" id="KW-1003">Cell membrane</keyword>
<evidence type="ECO:0000256" key="13">
    <source>
        <dbReference type="ARBA" id="ARBA00082626"/>
    </source>
</evidence>
<evidence type="ECO:0000256" key="6">
    <source>
        <dbReference type="ARBA" id="ARBA00022967"/>
    </source>
</evidence>
<dbReference type="PROSITE" id="PS00211">
    <property type="entry name" value="ABC_TRANSPORTER_1"/>
    <property type="match status" value="1"/>
</dbReference>
<dbReference type="FunFam" id="3.40.50.300:FF:000042">
    <property type="entry name" value="Maltose/maltodextrin ABC transporter, ATP-binding protein"/>
    <property type="match status" value="1"/>
</dbReference>
<dbReference type="OrthoDB" id="9802264at2"/>
<dbReference type="InterPro" id="IPR027417">
    <property type="entry name" value="P-loop_NTPase"/>
</dbReference>
<dbReference type="GO" id="GO:0016887">
    <property type="term" value="F:ATP hydrolysis activity"/>
    <property type="evidence" value="ECO:0007669"/>
    <property type="project" value="InterPro"/>
</dbReference>
<dbReference type="GO" id="GO:0005524">
    <property type="term" value="F:ATP binding"/>
    <property type="evidence" value="ECO:0007669"/>
    <property type="project" value="UniProtKB-KW"/>
</dbReference>
<keyword evidence="16" id="KW-1185">Reference proteome</keyword>
<evidence type="ECO:0000256" key="12">
    <source>
        <dbReference type="ARBA" id="ARBA00080647"/>
    </source>
</evidence>
<dbReference type="InterPro" id="IPR003593">
    <property type="entry name" value="AAA+_ATPase"/>
</dbReference>
<dbReference type="InterPro" id="IPR017871">
    <property type="entry name" value="ABC_transporter-like_CS"/>
</dbReference>
<evidence type="ECO:0000256" key="2">
    <source>
        <dbReference type="ARBA" id="ARBA00022448"/>
    </source>
</evidence>
<feature type="domain" description="ABC transporter" evidence="14">
    <location>
        <begin position="4"/>
        <end position="242"/>
    </location>
</feature>
<dbReference type="Proteomes" id="UP000076929">
    <property type="component" value="Chromosome"/>
</dbReference>
<dbReference type="Gene3D" id="3.40.50.300">
    <property type="entry name" value="P-loop containing nucleotide triphosphate hydrolases"/>
    <property type="match status" value="1"/>
</dbReference>